<keyword evidence="10" id="KW-0460">Magnesium</keyword>
<dbReference type="InterPro" id="IPR023298">
    <property type="entry name" value="ATPase_P-typ_TM_dom_sf"/>
</dbReference>
<dbReference type="PRINTS" id="PR00942">
    <property type="entry name" value="CUATPASEI"/>
</dbReference>
<dbReference type="InterPro" id="IPR017969">
    <property type="entry name" value="Heavy-metal-associated_CS"/>
</dbReference>
<dbReference type="InterPro" id="IPR059000">
    <property type="entry name" value="ATPase_P-type_domA"/>
</dbReference>
<keyword evidence="14" id="KW-0406">Ion transport</keyword>
<dbReference type="InterPro" id="IPR036412">
    <property type="entry name" value="HAD-like_sf"/>
</dbReference>
<comment type="caution">
    <text evidence="19">The sequence shown here is derived from an EMBL/GenBank/DDBJ whole genome shotgun (WGS) entry which is preliminary data.</text>
</comment>
<evidence type="ECO:0000256" key="10">
    <source>
        <dbReference type="ARBA" id="ARBA00022842"/>
    </source>
</evidence>
<keyword evidence="13" id="KW-0186">Copper</keyword>
<dbReference type="InterPro" id="IPR006121">
    <property type="entry name" value="HMA_dom"/>
</dbReference>
<dbReference type="InterPro" id="IPR023214">
    <property type="entry name" value="HAD_sf"/>
</dbReference>
<protein>
    <submittedName>
        <fullName evidence="19">Copper-translocating P-type ATPase</fullName>
    </submittedName>
</protein>
<feature type="transmembrane region" description="Helical" evidence="16">
    <location>
        <begin position="229"/>
        <end position="247"/>
    </location>
</feature>
<proteinExistence type="inferred from homology"/>
<evidence type="ECO:0000256" key="12">
    <source>
        <dbReference type="ARBA" id="ARBA00022989"/>
    </source>
</evidence>
<dbReference type="InterPro" id="IPR018303">
    <property type="entry name" value="ATPase_P-typ_P_site"/>
</dbReference>
<keyword evidence="5 16" id="KW-0479">Metal-binding</keyword>
<keyword evidence="6" id="KW-0677">Repeat</keyword>
<evidence type="ECO:0000256" key="2">
    <source>
        <dbReference type="ARBA" id="ARBA00006024"/>
    </source>
</evidence>
<feature type="domain" description="HMA" evidence="18">
    <location>
        <begin position="38"/>
        <end position="104"/>
    </location>
</feature>
<accession>A0ABX4RBS6</accession>
<name>A0ABX4RBS6_9PROT</name>
<dbReference type="NCBIfam" id="TIGR01525">
    <property type="entry name" value="ATPase-IB_hvy"/>
    <property type="match status" value="1"/>
</dbReference>
<dbReference type="InterPro" id="IPR006122">
    <property type="entry name" value="HMA_Cu_ion-bd"/>
</dbReference>
<evidence type="ECO:0000256" key="8">
    <source>
        <dbReference type="ARBA" id="ARBA00022796"/>
    </source>
</evidence>
<dbReference type="Gene3D" id="3.40.1110.10">
    <property type="entry name" value="Calcium-transporting ATPase, cytoplasmic domain N"/>
    <property type="match status" value="1"/>
</dbReference>
<evidence type="ECO:0000256" key="1">
    <source>
        <dbReference type="ARBA" id="ARBA00004127"/>
    </source>
</evidence>
<comment type="subcellular location">
    <subcellularLocation>
        <location evidence="16">Cell membrane</location>
    </subcellularLocation>
    <subcellularLocation>
        <location evidence="1">Endomembrane system</location>
        <topology evidence="1">Multi-pass membrane protein</topology>
    </subcellularLocation>
</comment>
<keyword evidence="16" id="KW-1003">Cell membrane</keyword>
<dbReference type="InterPro" id="IPR027256">
    <property type="entry name" value="P-typ_ATPase_IB"/>
</dbReference>
<dbReference type="Gene3D" id="3.30.70.100">
    <property type="match status" value="2"/>
</dbReference>
<evidence type="ECO:0000256" key="4">
    <source>
        <dbReference type="ARBA" id="ARBA00022692"/>
    </source>
</evidence>
<dbReference type="CDD" id="cd00371">
    <property type="entry name" value="HMA"/>
    <property type="match status" value="2"/>
</dbReference>
<keyword evidence="15 16" id="KW-0472">Membrane</keyword>
<keyword evidence="9 16" id="KW-0067">ATP-binding</keyword>
<dbReference type="Pfam" id="PF00403">
    <property type="entry name" value="HMA"/>
    <property type="match status" value="2"/>
</dbReference>
<dbReference type="InterPro" id="IPR044492">
    <property type="entry name" value="P_typ_ATPase_HD_dom"/>
</dbReference>
<feature type="compositionally biased region" description="Polar residues" evidence="17">
    <location>
        <begin position="10"/>
        <end position="26"/>
    </location>
</feature>
<evidence type="ECO:0000313" key="19">
    <source>
        <dbReference type="EMBL" id="PKR51401.1"/>
    </source>
</evidence>
<feature type="transmembrane region" description="Helical" evidence="16">
    <location>
        <begin position="293"/>
        <end position="310"/>
    </location>
</feature>
<evidence type="ECO:0000256" key="15">
    <source>
        <dbReference type="ARBA" id="ARBA00023136"/>
    </source>
</evidence>
<dbReference type="Gene3D" id="3.40.50.1000">
    <property type="entry name" value="HAD superfamily/HAD-like"/>
    <property type="match status" value="1"/>
</dbReference>
<dbReference type="SUPFAM" id="SSF55008">
    <property type="entry name" value="HMA, heavy metal-associated domain"/>
    <property type="match status" value="2"/>
</dbReference>
<evidence type="ECO:0000256" key="3">
    <source>
        <dbReference type="ARBA" id="ARBA00022448"/>
    </source>
</evidence>
<feature type="transmembrane region" description="Helical" evidence="16">
    <location>
        <begin position="792"/>
        <end position="811"/>
    </location>
</feature>
<dbReference type="CDD" id="cd02094">
    <property type="entry name" value="P-type_ATPase_Cu-like"/>
    <property type="match status" value="1"/>
</dbReference>
<dbReference type="PROSITE" id="PS00154">
    <property type="entry name" value="ATPASE_E1_E2"/>
    <property type="match status" value="1"/>
</dbReference>
<feature type="transmembrane region" description="Helical" evidence="16">
    <location>
        <begin position="478"/>
        <end position="503"/>
    </location>
</feature>
<keyword evidence="8" id="KW-0187">Copper transport</keyword>
<dbReference type="SUPFAM" id="SSF81665">
    <property type="entry name" value="Calcium ATPase, transmembrane domain M"/>
    <property type="match status" value="1"/>
</dbReference>
<evidence type="ECO:0000256" key="17">
    <source>
        <dbReference type="SAM" id="MobiDB-lite"/>
    </source>
</evidence>
<reference evidence="19 20" key="1">
    <citation type="submission" date="2017-11" db="EMBL/GenBank/DDBJ databases">
        <title>Biodiversity and function of Thalassospira species in the particle-attached aromatic-hydrocarbon-degrading consortia from the surface seawater of the China South Sea.</title>
        <authorList>
            <person name="Dong C."/>
            <person name="Liu R."/>
            <person name="Shao Z."/>
        </authorList>
    </citation>
    <scope>NUCLEOTIDE SEQUENCE [LARGE SCALE GENOMIC DNA]</scope>
    <source>
        <strain evidence="19 20">139Z-12</strain>
    </source>
</reference>
<dbReference type="Gene3D" id="2.70.150.10">
    <property type="entry name" value="Calcium-transporting ATPase, cytoplasmic transduction domain A"/>
    <property type="match status" value="1"/>
</dbReference>
<evidence type="ECO:0000256" key="5">
    <source>
        <dbReference type="ARBA" id="ARBA00022723"/>
    </source>
</evidence>
<dbReference type="InterPro" id="IPR036163">
    <property type="entry name" value="HMA_dom_sf"/>
</dbReference>
<sequence>MDSRIETTDHTAQGSAAQEGTTQESTGSGSQAASAQQDEVSLPIEGMTCANCAGRVEKAIAGLDGVTGVDVNLALNSAHIRFDGNKLDTAKIADTIKDAGYSVPQQQLSFDVDGMTCANCALRVEKALAAMPGVTSASVNFALERADIDALPGKVNDAAVIRAIEDAGYHATSRNTSATGDNDATDGQSATNNGQARRFDKSLVMLAVSALLTAPLVLQMVWMNLGVNYHLPAWLELVLATPVQFIIGQRFYKGAWAALRHRSANMDVLVALGTSAAYFLSVYNMVVGKPGDMHLYFEASAAIITLILAGKIMEERAKRGASAAIRELMALRPRRARKLVDGAGEQDVAIESLTVGDIVRVLPGERVPVDGTVHAGESELDESLITGETRPVARMPGDAVVGGAVNGTGRLDIEVRAVGDDTTLSRIIRLVEKAQTGKAPVQKLVDRVSSVFVPVVVAIALVTLSVWLLMGYGAEASIVAAVSVLVIACPCALGLATPTALVAGTGSAARNGILIRNFEALEQAHNVDTVIFDKTGTLTEGTPTVRDVRAVKDVERNDMLRLVAAVQAASEHPLARAIVSLARDEEMQIPDITDFKGKTGAGVLASVENHSVAIGTEALLQDQGIALPQQAIADEIKQHESEGRTVVLVAIDGAFAGYITLEDRIRESAKQAIADLKARGISSIMLSGDSQDVATHVARELGLERGEGRIRPQDKAREVEKLRKQGRHVAMVGDGINDAPALAAADVGIAMGGGTDVAMETAGITLMRSDPALVSAAIDISIATRRKIAQNLFWAFAYNVVGVPLAALGVLSPAIAGAAMALSSVSVVGNSLTLRGWKVRR</sequence>
<dbReference type="InterPro" id="IPR023299">
    <property type="entry name" value="ATPase_P-typ_cyto_dom_N"/>
</dbReference>
<keyword evidence="11" id="KW-1278">Translocase</keyword>
<dbReference type="SFLD" id="SFLDG00002">
    <property type="entry name" value="C1.7:_P-type_atpase_like"/>
    <property type="match status" value="1"/>
</dbReference>
<dbReference type="Pfam" id="PF00702">
    <property type="entry name" value="Hydrolase"/>
    <property type="match status" value="1"/>
</dbReference>
<keyword evidence="4 16" id="KW-0812">Transmembrane</keyword>
<feature type="compositionally biased region" description="Low complexity" evidence="17">
    <location>
        <begin position="27"/>
        <end position="37"/>
    </location>
</feature>
<evidence type="ECO:0000256" key="9">
    <source>
        <dbReference type="ARBA" id="ARBA00022840"/>
    </source>
</evidence>
<dbReference type="SUPFAM" id="SSF56784">
    <property type="entry name" value="HAD-like"/>
    <property type="match status" value="1"/>
</dbReference>
<keyword evidence="3" id="KW-0813">Transport</keyword>
<feature type="transmembrane region" description="Helical" evidence="16">
    <location>
        <begin position="268"/>
        <end position="287"/>
    </location>
</feature>
<organism evidence="19 20">
    <name type="scientific">Thalassospira povalilytica</name>
    <dbReference type="NCBI Taxonomy" id="732237"/>
    <lineage>
        <taxon>Bacteria</taxon>
        <taxon>Pseudomonadati</taxon>
        <taxon>Pseudomonadota</taxon>
        <taxon>Alphaproteobacteria</taxon>
        <taxon>Rhodospirillales</taxon>
        <taxon>Thalassospiraceae</taxon>
        <taxon>Thalassospira</taxon>
    </lineage>
</organism>
<evidence type="ECO:0000256" key="16">
    <source>
        <dbReference type="RuleBase" id="RU362081"/>
    </source>
</evidence>
<keyword evidence="20" id="KW-1185">Reference proteome</keyword>
<dbReference type="EMBL" id="PGTS01000002">
    <property type="protein sequence ID" value="PKR51401.1"/>
    <property type="molecule type" value="Genomic_DNA"/>
</dbReference>
<keyword evidence="12 16" id="KW-1133">Transmembrane helix</keyword>
<evidence type="ECO:0000256" key="11">
    <source>
        <dbReference type="ARBA" id="ARBA00022967"/>
    </source>
</evidence>
<gene>
    <name evidence="19" type="ORF">CU041_07810</name>
</gene>
<dbReference type="SFLD" id="SFLDS00003">
    <property type="entry name" value="Haloacid_Dehalogenase"/>
    <property type="match status" value="1"/>
</dbReference>
<dbReference type="Pfam" id="PF00122">
    <property type="entry name" value="E1-E2_ATPase"/>
    <property type="match status" value="1"/>
</dbReference>
<dbReference type="InterPro" id="IPR001757">
    <property type="entry name" value="P_typ_ATPase"/>
</dbReference>
<dbReference type="PRINTS" id="PR00119">
    <property type="entry name" value="CATATPASE"/>
</dbReference>
<dbReference type="NCBIfam" id="TIGR00003">
    <property type="entry name" value="copper ion binding protein"/>
    <property type="match status" value="2"/>
</dbReference>
<dbReference type="InterPro" id="IPR008250">
    <property type="entry name" value="ATPase_P-typ_transduc_dom_A_sf"/>
</dbReference>
<dbReference type="PANTHER" id="PTHR43520">
    <property type="entry name" value="ATP7, ISOFORM B"/>
    <property type="match status" value="1"/>
</dbReference>
<dbReference type="Proteomes" id="UP000233365">
    <property type="component" value="Unassembled WGS sequence"/>
</dbReference>
<dbReference type="NCBIfam" id="TIGR01494">
    <property type="entry name" value="ATPase_P-type"/>
    <property type="match status" value="1"/>
</dbReference>
<evidence type="ECO:0000259" key="18">
    <source>
        <dbReference type="PROSITE" id="PS50846"/>
    </source>
</evidence>
<evidence type="ECO:0000256" key="7">
    <source>
        <dbReference type="ARBA" id="ARBA00022741"/>
    </source>
</evidence>
<dbReference type="SUPFAM" id="SSF81653">
    <property type="entry name" value="Calcium ATPase, transduction domain A"/>
    <property type="match status" value="1"/>
</dbReference>
<feature type="domain" description="HMA" evidence="18">
    <location>
        <begin position="106"/>
        <end position="172"/>
    </location>
</feature>
<dbReference type="RefSeq" id="WP_101246331.1">
    <property type="nucleotide sequence ID" value="NZ_PGTS01000002.1"/>
</dbReference>
<keyword evidence="7 16" id="KW-0547">Nucleotide-binding</keyword>
<feature type="transmembrane region" description="Helical" evidence="16">
    <location>
        <begin position="203"/>
        <end position="223"/>
    </location>
</feature>
<feature type="region of interest" description="Disordered" evidence="17">
    <location>
        <begin position="1"/>
        <end position="38"/>
    </location>
</feature>
<feature type="transmembrane region" description="Helical" evidence="16">
    <location>
        <begin position="451"/>
        <end position="472"/>
    </location>
</feature>
<dbReference type="NCBIfam" id="TIGR01511">
    <property type="entry name" value="ATPase-IB1_Cu"/>
    <property type="match status" value="1"/>
</dbReference>
<evidence type="ECO:0000313" key="20">
    <source>
        <dbReference type="Proteomes" id="UP000233365"/>
    </source>
</evidence>
<dbReference type="PROSITE" id="PS50846">
    <property type="entry name" value="HMA_2"/>
    <property type="match status" value="2"/>
</dbReference>
<dbReference type="PANTHER" id="PTHR43520:SF8">
    <property type="entry name" value="P-TYPE CU(+) TRANSPORTER"/>
    <property type="match status" value="1"/>
</dbReference>
<evidence type="ECO:0000256" key="13">
    <source>
        <dbReference type="ARBA" id="ARBA00023008"/>
    </source>
</evidence>
<evidence type="ECO:0000256" key="6">
    <source>
        <dbReference type="ARBA" id="ARBA00022737"/>
    </source>
</evidence>
<feature type="region of interest" description="Disordered" evidence="17">
    <location>
        <begin position="172"/>
        <end position="193"/>
    </location>
</feature>
<feature type="transmembrane region" description="Helical" evidence="16">
    <location>
        <begin position="817"/>
        <end position="837"/>
    </location>
</feature>
<dbReference type="SFLD" id="SFLDF00027">
    <property type="entry name" value="p-type_atpase"/>
    <property type="match status" value="1"/>
</dbReference>
<comment type="similarity">
    <text evidence="2 16">Belongs to the cation transport ATPase (P-type) (TC 3.A.3) family. Type IB subfamily.</text>
</comment>
<dbReference type="PROSITE" id="PS01047">
    <property type="entry name" value="HMA_1"/>
    <property type="match status" value="2"/>
</dbReference>
<evidence type="ECO:0000256" key="14">
    <source>
        <dbReference type="ARBA" id="ARBA00023065"/>
    </source>
</evidence>